<keyword evidence="2" id="KW-0732">Signal</keyword>
<evidence type="ECO:0000256" key="2">
    <source>
        <dbReference type="SAM" id="SignalP"/>
    </source>
</evidence>
<gene>
    <name evidence="3" type="ORF">KUTeg_015066</name>
</gene>
<organism evidence="3 4">
    <name type="scientific">Tegillarca granosa</name>
    <name type="common">Malaysian cockle</name>
    <name type="synonym">Anadara granosa</name>
    <dbReference type="NCBI Taxonomy" id="220873"/>
    <lineage>
        <taxon>Eukaryota</taxon>
        <taxon>Metazoa</taxon>
        <taxon>Spiralia</taxon>
        <taxon>Lophotrochozoa</taxon>
        <taxon>Mollusca</taxon>
        <taxon>Bivalvia</taxon>
        <taxon>Autobranchia</taxon>
        <taxon>Pteriomorphia</taxon>
        <taxon>Arcoida</taxon>
        <taxon>Arcoidea</taxon>
        <taxon>Arcidae</taxon>
        <taxon>Tegillarca</taxon>
    </lineage>
</organism>
<evidence type="ECO:0000313" key="3">
    <source>
        <dbReference type="EMBL" id="KAJ8306982.1"/>
    </source>
</evidence>
<name>A0ABQ9EP19_TEGGR</name>
<comment type="caution">
    <text evidence="3">The sequence shown here is derived from an EMBL/GenBank/DDBJ whole genome shotgun (WGS) entry which is preliminary data.</text>
</comment>
<dbReference type="Proteomes" id="UP001217089">
    <property type="component" value="Unassembled WGS sequence"/>
</dbReference>
<sequence length="182" mass="19962">MCLVFFLAMKFRFQVITFDQSEFSGSSGSITNTLATNLLSGTSGSGSNSPTSLSTGSSSATSNLMNAYTPLFNSYTEILKGMMNSSSQLMNSYLECKLHVAFHGCKMGREMIQESYVQHAGYNKVADANNIIIMYPQVVKTTMNPNGCWDWWGYTDAKFDSKNGVQMRAIKAMVDRITGIAA</sequence>
<evidence type="ECO:0000256" key="1">
    <source>
        <dbReference type="SAM" id="MobiDB-lite"/>
    </source>
</evidence>
<reference evidence="3 4" key="1">
    <citation type="submission" date="2022-12" db="EMBL/GenBank/DDBJ databases">
        <title>Chromosome-level genome of Tegillarca granosa.</title>
        <authorList>
            <person name="Kim J."/>
        </authorList>
    </citation>
    <scope>NUCLEOTIDE SEQUENCE [LARGE SCALE GENOMIC DNA]</scope>
    <source>
        <strain evidence="3">Teg-2019</strain>
        <tissue evidence="3">Adductor muscle</tissue>
    </source>
</reference>
<dbReference type="SUPFAM" id="SSF53474">
    <property type="entry name" value="alpha/beta-Hydrolases"/>
    <property type="match status" value="1"/>
</dbReference>
<feature type="signal peptide" evidence="2">
    <location>
        <begin position="1"/>
        <end position="17"/>
    </location>
</feature>
<feature type="region of interest" description="Disordered" evidence="1">
    <location>
        <begin position="41"/>
        <end position="60"/>
    </location>
</feature>
<dbReference type="EMBL" id="JARBDR010000793">
    <property type="protein sequence ID" value="KAJ8306982.1"/>
    <property type="molecule type" value="Genomic_DNA"/>
</dbReference>
<dbReference type="InterPro" id="IPR029058">
    <property type="entry name" value="AB_hydrolase_fold"/>
</dbReference>
<dbReference type="Gene3D" id="3.40.50.1820">
    <property type="entry name" value="alpha/beta hydrolase"/>
    <property type="match status" value="1"/>
</dbReference>
<accession>A0ABQ9EP19</accession>
<feature type="chain" id="PRO_5045199830" evidence="2">
    <location>
        <begin position="18"/>
        <end position="182"/>
    </location>
</feature>
<keyword evidence="4" id="KW-1185">Reference proteome</keyword>
<dbReference type="PANTHER" id="PTHR42972">
    <property type="entry name" value="TOL-PAL SYSTEM PROTEIN TOLB"/>
    <property type="match status" value="1"/>
</dbReference>
<dbReference type="PANTHER" id="PTHR42972:SF8">
    <property type="entry name" value="POLYHYDROXYBUTYRATE DEPOLYMERASE"/>
    <property type="match status" value="1"/>
</dbReference>
<proteinExistence type="predicted"/>
<evidence type="ECO:0000313" key="4">
    <source>
        <dbReference type="Proteomes" id="UP001217089"/>
    </source>
</evidence>
<protein>
    <submittedName>
        <fullName evidence="3">Uncharacterized protein</fullName>
    </submittedName>
</protein>